<feature type="transmembrane region" description="Helical" evidence="1">
    <location>
        <begin position="143"/>
        <end position="162"/>
    </location>
</feature>
<feature type="transmembrane region" description="Helical" evidence="1">
    <location>
        <begin position="93"/>
        <end position="109"/>
    </location>
</feature>
<feature type="transmembrane region" description="Helical" evidence="1">
    <location>
        <begin position="115"/>
        <end position="131"/>
    </location>
</feature>
<sequence>MELATIFGVMAALLHGTSYFLYNLQAKSGKSTPNIASWGIWVFLAALNAFSFREMSGNTVLALQFFTGSGACALTFLYVLSIGKFARPKPREAVVLALGLFSAAVWWIFRSAAGANMIVLLALIISFFPTWEGVWRDPYKETPLTWVLWTAAYGFTIIAVIIKHGQLLSFFTPVACLIMHGAVAILSTEKRKTRFRLKPGRAEA</sequence>
<organism evidence="2 3">
    <name type="scientific">Candidatus Falkowbacteria bacterium RIFOXYA2_FULL_47_19</name>
    <dbReference type="NCBI Taxonomy" id="1797994"/>
    <lineage>
        <taxon>Bacteria</taxon>
        <taxon>Candidatus Falkowiibacteriota</taxon>
    </lineage>
</organism>
<keyword evidence="1" id="KW-0472">Membrane</keyword>
<feature type="transmembrane region" description="Helical" evidence="1">
    <location>
        <begin position="59"/>
        <end position="81"/>
    </location>
</feature>
<evidence type="ECO:0000313" key="2">
    <source>
        <dbReference type="EMBL" id="OGF26047.1"/>
    </source>
</evidence>
<reference evidence="2 3" key="1">
    <citation type="journal article" date="2016" name="Nat. Commun.">
        <title>Thousands of microbial genomes shed light on interconnected biogeochemical processes in an aquifer system.</title>
        <authorList>
            <person name="Anantharaman K."/>
            <person name="Brown C.T."/>
            <person name="Hug L.A."/>
            <person name="Sharon I."/>
            <person name="Castelle C.J."/>
            <person name="Probst A.J."/>
            <person name="Thomas B.C."/>
            <person name="Singh A."/>
            <person name="Wilkins M.J."/>
            <person name="Karaoz U."/>
            <person name="Brodie E.L."/>
            <person name="Williams K.H."/>
            <person name="Hubbard S.S."/>
            <person name="Banfield J.F."/>
        </authorList>
    </citation>
    <scope>NUCLEOTIDE SEQUENCE [LARGE SCALE GENOMIC DNA]</scope>
</reference>
<protein>
    <submittedName>
        <fullName evidence="2">Uncharacterized protein</fullName>
    </submittedName>
</protein>
<keyword evidence="1" id="KW-0812">Transmembrane</keyword>
<evidence type="ECO:0000313" key="3">
    <source>
        <dbReference type="Proteomes" id="UP000178367"/>
    </source>
</evidence>
<dbReference type="EMBL" id="MFGB01000017">
    <property type="protein sequence ID" value="OGF26047.1"/>
    <property type="molecule type" value="Genomic_DNA"/>
</dbReference>
<feature type="transmembrane region" description="Helical" evidence="1">
    <location>
        <begin position="168"/>
        <end position="188"/>
    </location>
</feature>
<dbReference type="STRING" id="1797994.A2227_02410"/>
<keyword evidence="1" id="KW-1133">Transmembrane helix</keyword>
<gene>
    <name evidence="2" type="ORF">A2227_02410</name>
</gene>
<accession>A0A1F5SH47</accession>
<name>A0A1F5SH47_9BACT</name>
<comment type="caution">
    <text evidence="2">The sequence shown here is derived from an EMBL/GenBank/DDBJ whole genome shotgun (WGS) entry which is preliminary data.</text>
</comment>
<dbReference type="AlphaFoldDB" id="A0A1F5SH47"/>
<dbReference type="Proteomes" id="UP000178367">
    <property type="component" value="Unassembled WGS sequence"/>
</dbReference>
<evidence type="ECO:0000256" key="1">
    <source>
        <dbReference type="SAM" id="Phobius"/>
    </source>
</evidence>
<feature type="transmembrane region" description="Helical" evidence="1">
    <location>
        <begin position="35"/>
        <end position="53"/>
    </location>
</feature>
<feature type="transmembrane region" description="Helical" evidence="1">
    <location>
        <begin position="6"/>
        <end position="23"/>
    </location>
</feature>
<proteinExistence type="predicted"/>